<reference evidence="2 3" key="1">
    <citation type="submission" date="2017-07" db="EMBL/GenBank/DDBJ databases">
        <title>Virgibacillus sp. LM2416.</title>
        <authorList>
            <person name="Tak E.J."/>
            <person name="Bae J.-W."/>
        </authorList>
    </citation>
    <scope>NUCLEOTIDE SEQUENCE [LARGE SCALE GENOMIC DNA]</scope>
    <source>
        <strain evidence="2 3">LM2416</strain>
    </source>
</reference>
<dbReference type="EMBL" id="CP022315">
    <property type="protein sequence ID" value="ASK63635.1"/>
    <property type="molecule type" value="Genomic_DNA"/>
</dbReference>
<name>A0A220U6F7_9BACI</name>
<gene>
    <name evidence="2" type="ORF">CFK37_16460</name>
</gene>
<dbReference type="PROSITE" id="PS51257">
    <property type="entry name" value="PROKAR_LIPOPROTEIN"/>
    <property type="match status" value="1"/>
</dbReference>
<proteinExistence type="predicted"/>
<dbReference type="InterPro" id="IPR019454">
    <property type="entry name" value="Lipoprot_YkyA-like"/>
</dbReference>
<organism evidence="2 3">
    <name type="scientific">Virgibacillus phasianinus</name>
    <dbReference type="NCBI Taxonomy" id="2017483"/>
    <lineage>
        <taxon>Bacteria</taxon>
        <taxon>Bacillati</taxon>
        <taxon>Bacillota</taxon>
        <taxon>Bacilli</taxon>
        <taxon>Bacillales</taxon>
        <taxon>Bacillaceae</taxon>
        <taxon>Virgibacillus</taxon>
    </lineage>
</organism>
<dbReference type="AlphaFoldDB" id="A0A220U6F7"/>
<protein>
    <recommendedName>
        <fullName evidence="4">Lipoprotein</fullName>
    </recommendedName>
</protein>
<dbReference type="Gene3D" id="1.20.120.570">
    <property type="entry name" value="YkyA-like"/>
    <property type="match status" value="1"/>
</dbReference>
<dbReference type="Proteomes" id="UP000198312">
    <property type="component" value="Chromosome"/>
</dbReference>
<feature type="coiled-coil region" evidence="1">
    <location>
        <begin position="36"/>
        <end position="63"/>
    </location>
</feature>
<evidence type="ECO:0000256" key="1">
    <source>
        <dbReference type="SAM" id="Coils"/>
    </source>
</evidence>
<keyword evidence="1" id="KW-0175">Coiled coil</keyword>
<accession>A0A220U6F7</accession>
<feature type="coiled-coil region" evidence="1">
    <location>
        <begin position="100"/>
        <end position="127"/>
    </location>
</feature>
<evidence type="ECO:0000313" key="3">
    <source>
        <dbReference type="Proteomes" id="UP000198312"/>
    </source>
</evidence>
<dbReference type="InterPro" id="IPR036785">
    <property type="entry name" value="YkyA-like_sf"/>
</dbReference>
<evidence type="ECO:0008006" key="4">
    <source>
        <dbReference type="Google" id="ProtNLM"/>
    </source>
</evidence>
<dbReference type="KEGG" id="vil:CFK37_16460"/>
<keyword evidence="3" id="KW-1185">Reference proteome</keyword>
<sequence length="225" mass="26200">MYRGIAIILLISIITLLSACSGASTSEKIYDHLEKAVTAEKAFEKQQDDIVKLEKEEQKLYSQIIDLSMDEFDKIKSIAVEAIGVIDKRKEKIALEKESIEGSKEEFEKVKELIGELEKEKAKNKANKMYDVMMNRYDAYYTLNDAYAKSLKLEKELYTMLQKEDLKQETLTEHIKKINESYKNVLAANKNFNAYTEKYNKLKKEFYKAAKIEVTYEKKAKKKNE</sequence>
<dbReference type="SUPFAM" id="SSF140423">
    <property type="entry name" value="MW0975(SA0943)-like"/>
    <property type="match status" value="1"/>
</dbReference>
<evidence type="ECO:0000313" key="2">
    <source>
        <dbReference type="EMBL" id="ASK63635.1"/>
    </source>
</evidence>
<dbReference type="OrthoDB" id="2576511at2"/>
<dbReference type="Pfam" id="PF10368">
    <property type="entry name" value="YkyA"/>
    <property type="match status" value="1"/>
</dbReference>
<dbReference type="RefSeq" id="WP_089062894.1">
    <property type="nucleotide sequence ID" value="NZ_CP022315.1"/>
</dbReference>